<dbReference type="Proteomes" id="UP001367676">
    <property type="component" value="Unassembled WGS sequence"/>
</dbReference>
<evidence type="ECO:0000313" key="2">
    <source>
        <dbReference type="Proteomes" id="UP001367676"/>
    </source>
</evidence>
<dbReference type="SUPFAM" id="SSF52087">
    <property type="entry name" value="CRAL/TRIO domain"/>
    <property type="match status" value="1"/>
</dbReference>
<evidence type="ECO:0000313" key="1">
    <source>
        <dbReference type="EMBL" id="KAK7580476.1"/>
    </source>
</evidence>
<accession>A0AAN9TC87</accession>
<proteinExistence type="predicted"/>
<sequence length="87" mass="10252">MQYWSKKPEDLVEVLPKEILPSNFGGDERPLHELLDAWYEFVVQHKSWFKLEEMMRADLSKRPKNDSLSEEFSSFGLSGSFRKISLD</sequence>
<dbReference type="AlphaFoldDB" id="A0AAN9TC87"/>
<dbReference type="InterPro" id="IPR036865">
    <property type="entry name" value="CRAL-TRIO_dom_sf"/>
</dbReference>
<protein>
    <submittedName>
        <fullName evidence="1">Uncharacterized protein</fullName>
    </submittedName>
</protein>
<dbReference type="Gene3D" id="1.20.5.1200">
    <property type="entry name" value="Alpha-tocopherol transfer"/>
    <property type="match status" value="1"/>
</dbReference>
<gene>
    <name evidence="1" type="ORF">V9T40_001105</name>
</gene>
<name>A0AAN9TC87_9HEMI</name>
<comment type="caution">
    <text evidence="1">The sequence shown here is derived from an EMBL/GenBank/DDBJ whole genome shotgun (WGS) entry which is preliminary data.</text>
</comment>
<keyword evidence="2" id="KW-1185">Reference proteome</keyword>
<reference evidence="1 2" key="1">
    <citation type="submission" date="2024-03" db="EMBL/GenBank/DDBJ databases">
        <title>Adaptation during the transition from Ophiocordyceps entomopathogen to insect associate is accompanied by gene loss and intensified selection.</title>
        <authorList>
            <person name="Ward C.M."/>
            <person name="Onetto C.A."/>
            <person name="Borneman A.R."/>
        </authorList>
    </citation>
    <scope>NUCLEOTIDE SEQUENCE [LARGE SCALE GENOMIC DNA]</scope>
    <source>
        <strain evidence="1">AWRI1</strain>
        <tissue evidence="1">Single Adult Female</tissue>
    </source>
</reference>
<organism evidence="1 2">
    <name type="scientific">Parthenolecanium corni</name>
    <dbReference type="NCBI Taxonomy" id="536013"/>
    <lineage>
        <taxon>Eukaryota</taxon>
        <taxon>Metazoa</taxon>
        <taxon>Ecdysozoa</taxon>
        <taxon>Arthropoda</taxon>
        <taxon>Hexapoda</taxon>
        <taxon>Insecta</taxon>
        <taxon>Pterygota</taxon>
        <taxon>Neoptera</taxon>
        <taxon>Paraneoptera</taxon>
        <taxon>Hemiptera</taxon>
        <taxon>Sternorrhyncha</taxon>
        <taxon>Coccoidea</taxon>
        <taxon>Coccidae</taxon>
        <taxon>Parthenolecanium</taxon>
    </lineage>
</organism>
<dbReference type="EMBL" id="JBBCAQ010000034">
    <property type="protein sequence ID" value="KAK7580476.1"/>
    <property type="molecule type" value="Genomic_DNA"/>
</dbReference>